<dbReference type="PANTHER" id="PTHR14387:SF0">
    <property type="entry name" value="DUF2428 DOMAIN-CONTAINING PROTEIN"/>
    <property type="match status" value="1"/>
</dbReference>
<name>A0A8D8C8B9_CULPI</name>
<feature type="domain" description="tRNA (32-2'-O)-methyltransferase regulator THADA-like C-terminal TPR repeats region" evidence="4">
    <location>
        <begin position="945"/>
        <end position="1098"/>
    </location>
</feature>
<dbReference type="InterPro" id="IPR056842">
    <property type="entry name" value="THADA-like_TPR_C"/>
</dbReference>
<dbReference type="EMBL" id="HBUE01179559">
    <property type="protein sequence ID" value="CAG6519530.1"/>
    <property type="molecule type" value="Transcribed_RNA"/>
</dbReference>
<comment type="similarity">
    <text evidence="1">Belongs to the THADA family.</text>
</comment>
<dbReference type="InterPro" id="IPR019442">
    <property type="entry name" value="THADA/TRM732_DUF2428"/>
</dbReference>
<proteinExistence type="inferred from homology"/>
<sequence>MELTVTGEYETKRLEWLDRLDAATGINSVLQICQDICTGVDRKQPVGEEPPGTEIAPGSPIWGTRLYLNNELLVRLRRLMESTRTTFAQRRIIAKSLFKIYAHQFRQSRMVFPVGGVLPKGAIAEEETISIYGMIFSGFLTLPGLEDLTTIVKRNFELFQTSGCYTRHFNTVAENMLALCKIDRYDKFFKDHQEKIWHTILLNLESPYKGIREGMLALLKNLIYDDKFVRSLVLPAILRWSWLNRNKLHILLALLGRYQFKYLECLAGEQIQLYPTLELSLHYKHLFSGSQGIVRVLQKQGDDRVFELQVKILMYGEIGLVRTMIKQWFSNLTQADFRRLFQMLQLDQLKVGENRKLIPEYLKRDNFVKFFQYMNLFRREFQTCKDLNILLVLMLQVSTEVELESSSIALLVETLVHHITTPSASIHPSTSVFYIFKLKEYILQNLAVPSSIIGATFVAQSAKLLSHIASLSLDRYEQNEDAYAIVSELMGTSVFHQHLQKQAAPESNYHAIITSLKMFQCFASLFLEFTDESPYRLQEKTVDGVPHLLPVEADTFYDMIYTVEHLLVSEFDDVKATALRLLYNKHFAYHYGPAMQGRLSLIYSYKNPSAVLEAMISFFDESHIALLSSLRDHERDLFAMMKNDGQLYNQIDAITEAFFGYTESRTLRILDDIKAFPKMLILVNRVVEFVLRSLNCAKTDEQRLMVGSTFEIMDNSLQLLLERSSQRSTNLAADKKTMMVAMWKALRSAGSFLENYAMWTLDNYRNRLDTIDHLSICLRAFIMMLLNCCHRGAIESAGVGFGRVIKKIAALKECLVVRNDHRSRQAKRIVELAERMFRALVRLDLQESDFRRCRGYLWLIHNFIKSDSNSNAERSYLKIYIEMHRMPVNGMLVPADALSRMSVLQLHQLNLMVREATMNETILEYIDDLMIIALERFKSPEWTMRNAALQLYSSIVTKLVGQRQQCSDPDCNWPIVYVSLNEIIFKLTKSTKYILKQLRSADRVPTPFLILVLEFLAKVEYRAYSVPGQKATVVDFRIQMWRFLSHENDQVRILAATCFTQLHEFHDEIPRMMENLIIILFTARGNENFRHGLLKAIHFCIRKYVTNARHVGATKEDFLAQMRHLMEKYSVLDTAMVSSYRLRYHLLDLLLYLGFAKMDRTVVAQIFHKLAPSNHGLNVFLMKTNALYNARAEETCHGGGGDTSAMEYEVIIECSDNFGEYGGPGGDADPDED</sequence>
<keyword evidence="2" id="KW-0819">tRNA processing</keyword>
<organism evidence="5">
    <name type="scientific">Culex pipiens</name>
    <name type="common">House mosquito</name>
    <dbReference type="NCBI Taxonomy" id="7175"/>
    <lineage>
        <taxon>Eukaryota</taxon>
        <taxon>Metazoa</taxon>
        <taxon>Ecdysozoa</taxon>
        <taxon>Arthropoda</taxon>
        <taxon>Hexapoda</taxon>
        <taxon>Insecta</taxon>
        <taxon>Pterygota</taxon>
        <taxon>Neoptera</taxon>
        <taxon>Endopterygota</taxon>
        <taxon>Diptera</taxon>
        <taxon>Nematocera</taxon>
        <taxon>Culicoidea</taxon>
        <taxon>Culicidae</taxon>
        <taxon>Culicinae</taxon>
        <taxon>Culicini</taxon>
        <taxon>Culex</taxon>
        <taxon>Culex</taxon>
    </lineage>
</organism>
<dbReference type="InterPro" id="IPR051954">
    <property type="entry name" value="tRNA_methyltransferase_THADA"/>
</dbReference>
<protein>
    <submittedName>
        <fullName evidence="5">Thyroid adenoma-associated protein homolog</fullName>
    </submittedName>
</protein>
<evidence type="ECO:0000259" key="3">
    <source>
        <dbReference type="Pfam" id="PF10350"/>
    </source>
</evidence>
<evidence type="ECO:0000256" key="1">
    <source>
        <dbReference type="ARBA" id="ARBA00010409"/>
    </source>
</evidence>
<reference evidence="5" key="1">
    <citation type="submission" date="2021-05" db="EMBL/GenBank/DDBJ databases">
        <authorList>
            <person name="Alioto T."/>
            <person name="Alioto T."/>
            <person name="Gomez Garrido J."/>
        </authorList>
    </citation>
    <scope>NUCLEOTIDE SEQUENCE</scope>
</reference>
<dbReference type="EMBL" id="HBUE01285143">
    <property type="protein sequence ID" value="CAG6571081.1"/>
    <property type="molecule type" value="Transcribed_RNA"/>
</dbReference>
<evidence type="ECO:0000256" key="2">
    <source>
        <dbReference type="ARBA" id="ARBA00022694"/>
    </source>
</evidence>
<dbReference type="GO" id="GO:0005829">
    <property type="term" value="C:cytosol"/>
    <property type="evidence" value="ECO:0007669"/>
    <property type="project" value="TreeGrafter"/>
</dbReference>
<dbReference type="Pfam" id="PF10350">
    <property type="entry name" value="DUF2428"/>
    <property type="match status" value="1"/>
</dbReference>
<dbReference type="EMBL" id="HBUE01113360">
    <property type="protein sequence ID" value="CAG6489746.1"/>
    <property type="molecule type" value="Transcribed_RNA"/>
</dbReference>
<dbReference type="SUPFAM" id="SSF48371">
    <property type="entry name" value="ARM repeat"/>
    <property type="match status" value="1"/>
</dbReference>
<dbReference type="Pfam" id="PF25151">
    <property type="entry name" value="TPR_Trm732_C"/>
    <property type="match status" value="1"/>
</dbReference>
<dbReference type="PANTHER" id="PTHR14387">
    <property type="entry name" value="THADA/DEATH RECEPTOR INTERACTING PROTEIN"/>
    <property type="match status" value="1"/>
</dbReference>
<evidence type="ECO:0000259" key="4">
    <source>
        <dbReference type="Pfam" id="PF25151"/>
    </source>
</evidence>
<dbReference type="GO" id="GO:0030488">
    <property type="term" value="P:tRNA methylation"/>
    <property type="evidence" value="ECO:0007669"/>
    <property type="project" value="TreeGrafter"/>
</dbReference>
<dbReference type="EMBL" id="HBUE01113359">
    <property type="protein sequence ID" value="CAG6489744.1"/>
    <property type="molecule type" value="Transcribed_RNA"/>
</dbReference>
<dbReference type="AlphaFoldDB" id="A0A8D8C8B9"/>
<feature type="domain" description="DUF2428" evidence="3">
    <location>
        <begin position="675"/>
        <end position="943"/>
    </location>
</feature>
<evidence type="ECO:0000313" key="5">
    <source>
        <dbReference type="EMBL" id="CAG6489744.1"/>
    </source>
</evidence>
<dbReference type="InterPro" id="IPR016024">
    <property type="entry name" value="ARM-type_fold"/>
</dbReference>
<accession>A0A8D8C8B9</accession>